<accession>A0A1W1UQA2</accession>
<reference evidence="2 3" key="1">
    <citation type="submission" date="2017-04" db="EMBL/GenBank/DDBJ databases">
        <authorList>
            <person name="Afonso C.L."/>
            <person name="Miller P.J."/>
            <person name="Scott M.A."/>
            <person name="Spackman E."/>
            <person name="Goraichik I."/>
            <person name="Dimitrov K.M."/>
            <person name="Suarez D.L."/>
            <person name="Swayne D.E."/>
        </authorList>
    </citation>
    <scope>NUCLEOTIDE SEQUENCE [LARGE SCALE GENOMIC DNA]</scope>
    <source>
        <strain evidence="2 3">KR-140</strain>
    </source>
</reference>
<keyword evidence="3" id="KW-1185">Reference proteome</keyword>
<evidence type="ECO:0000313" key="2">
    <source>
        <dbReference type="EMBL" id="SMB82981.1"/>
    </source>
</evidence>
<dbReference type="AlphaFoldDB" id="A0A1W1UQA2"/>
<dbReference type="EMBL" id="FWWU01000006">
    <property type="protein sequence ID" value="SMB82981.1"/>
    <property type="molecule type" value="Genomic_DNA"/>
</dbReference>
<dbReference type="OrthoDB" id="58785at2"/>
<protein>
    <submittedName>
        <fullName evidence="2">Uncharacterized protein</fullName>
    </submittedName>
</protein>
<feature type="chain" id="PRO_5013388912" evidence="1">
    <location>
        <begin position="18"/>
        <end position="547"/>
    </location>
</feature>
<dbReference type="RefSeq" id="WP_084046342.1">
    <property type="nucleotide sequence ID" value="NZ_FWWU01000006.1"/>
</dbReference>
<dbReference type="Proteomes" id="UP000192582">
    <property type="component" value="Unassembled WGS sequence"/>
</dbReference>
<evidence type="ECO:0000256" key="1">
    <source>
        <dbReference type="SAM" id="SignalP"/>
    </source>
</evidence>
<keyword evidence="1" id="KW-0732">Signal</keyword>
<proteinExistence type="predicted"/>
<feature type="signal peptide" evidence="1">
    <location>
        <begin position="1"/>
        <end position="17"/>
    </location>
</feature>
<evidence type="ECO:0000313" key="3">
    <source>
        <dbReference type="Proteomes" id="UP000192582"/>
    </source>
</evidence>
<sequence length="547" mass="57520">MKKLLILGALLTSTAGANSLSANLPAGAVATLETQGFGTTATRVLNVLEDTLDALPAPLNKLTNTAQNLLPYLNGSLFNEATLGLFTVGSGKGPYALDYLVVMRVDSGINEDFQDLASIPEPTARVGRYGFARDGGDFVGQTGDLVYISGDKNLLMNYLGKLSGKAGPRLGESAAYSAPAQQAGKAELSAYLNFSAGAKLIRQTLAQEIGLPRLFSPIVDAVDTLGQWRGGLSSTEAGFQASSVLAVNPAGKDAALRALLTHTRPEFEITRVLPADATSVSVNACDSGTGAYLGRWLTRIDLIDPTGFLSDTQLASELEAQSRYLGDECAQITVADALPGGQARTGVLAGLSSIVTFQNVTDEEAARAHAERLTQSVNAALRSSFTELHALTSQMGEKKEDAALAPLLALLDPKQLDDVSLHTAFKDGYLITAFSQAALDKALNAEETLADNEEFTGSNLTSGNAAFSWSPAPSEEFTGEGLLEKLQGQLRGNPAETVLEDPEMQEMAAPVLDAFASVLNRYGGASSTTTVTGTSRVTQGQLNFDWE</sequence>
<gene>
    <name evidence="2" type="ORF">SAMN00790413_04216</name>
</gene>
<organism evidence="2 3">
    <name type="scientific">Deinococcus hopiensis KR-140</name>
    <dbReference type="NCBI Taxonomy" id="695939"/>
    <lineage>
        <taxon>Bacteria</taxon>
        <taxon>Thermotogati</taxon>
        <taxon>Deinococcota</taxon>
        <taxon>Deinococci</taxon>
        <taxon>Deinococcales</taxon>
        <taxon>Deinococcaceae</taxon>
        <taxon>Deinococcus</taxon>
    </lineage>
</organism>
<name>A0A1W1UQA2_9DEIO</name>